<dbReference type="eggNOG" id="ENOG5032SYD">
    <property type="taxonomic scope" value="Bacteria"/>
</dbReference>
<dbReference type="Proteomes" id="UP000030351">
    <property type="component" value="Unassembled WGS sequence"/>
</dbReference>
<gene>
    <name evidence="2" type="ORF">NG99_24365</name>
</gene>
<protein>
    <recommendedName>
        <fullName evidence="4">Conjugal transfer protein</fullName>
    </recommendedName>
</protein>
<dbReference type="InterPro" id="IPR007039">
    <property type="entry name" value="TrbC/VirB2"/>
</dbReference>
<dbReference type="EMBL" id="JRUQ01000080">
    <property type="protein sequence ID" value="KGT87027.1"/>
    <property type="molecule type" value="Genomic_DNA"/>
</dbReference>
<reference evidence="2 3" key="1">
    <citation type="submission" date="2014-10" db="EMBL/GenBank/DDBJ databases">
        <title>Genome sequence of Erwinia typographi M043b.</title>
        <authorList>
            <person name="Chan K.-G."/>
            <person name="Tan W.-S."/>
        </authorList>
    </citation>
    <scope>NUCLEOTIDE SEQUENCE [LARGE SCALE GENOMIC DNA]</scope>
    <source>
        <strain evidence="2 3">M043b</strain>
    </source>
</reference>
<name>A0A0A3YJT8_9GAMM</name>
<dbReference type="AlphaFoldDB" id="A0A0A3YJT8"/>
<comment type="caution">
    <text evidence="2">The sequence shown here is derived from an EMBL/GenBank/DDBJ whole genome shotgun (WGS) entry which is preliminary data.</text>
</comment>
<sequence>MAAAVLLSSPAFADDDGFSKATKLFQKISTALTGTLAIATLTVATCWVGYKVMWDGRSLGDFKNIIIGAICIGGASGLASYLLAN</sequence>
<evidence type="ECO:0000313" key="2">
    <source>
        <dbReference type="EMBL" id="KGT87027.1"/>
    </source>
</evidence>
<proteinExistence type="predicted"/>
<dbReference type="Pfam" id="PF04956">
    <property type="entry name" value="TrbC"/>
    <property type="match status" value="1"/>
</dbReference>
<feature type="transmembrane region" description="Helical" evidence="1">
    <location>
        <begin position="29"/>
        <end position="50"/>
    </location>
</feature>
<keyword evidence="1" id="KW-0472">Membrane</keyword>
<evidence type="ECO:0000256" key="1">
    <source>
        <dbReference type="SAM" id="Phobius"/>
    </source>
</evidence>
<dbReference type="STRING" id="371042.NG99_24365"/>
<organism evidence="2 3">
    <name type="scientific">Erwinia typographi</name>
    <dbReference type="NCBI Taxonomy" id="371042"/>
    <lineage>
        <taxon>Bacteria</taxon>
        <taxon>Pseudomonadati</taxon>
        <taxon>Pseudomonadota</taxon>
        <taxon>Gammaproteobacteria</taxon>
        <taxon>Enterobacterales</taxon>
        <taxon>Erwiniaceae</taxon>
        <taxon>Erwinia</taxon>
    </lineage>
</organism>
<accession>A0A0A3YJT8</accession>
<evidence type="ECO:0008006" key="4">
    <source>
        <dbReference type="Google" id="ProtNLM"/>
    </source>
</evidence>
<keyword evidence="3" id="KW-1185">Reference proteome</keyword>
<keyword evidence="1" id="KW-0812">Transmembrane</keyword>
<evidence type="ECO:0000313" key="3">
    <source>
        <dbReference type="Proteomes" id="UP000030351"/>
    </source>
</evidence>
<feature type="transmembrane region" description="Helical" evidence="1">
    <location>
        <begin position="62"/>
        <end position="84"/>
    </location>
</feature>
<keyword evidence="1" id="KW-1133">Transmembrane helix</keyword>